<evidence type="ECO:0000256" key="3">
    <source>
        <dbReference type="ARBA" id="ARBA00006739"/>
    </source>
</evidence>
<keyword evidence="11" id="KW-0472">Membrane</keyword>
<dbReference type="Pfam" id="PF00535">
    <property type="entry name" value="Glycos_transf_2"/>
    <property type="match status" value="1"/>
</dbReference>
<dbReference type="Proteomes" id="UP000183605">
    <property type="component" value="Unassembled WGS sequence"/>
</dbReference>
<evidence type="ECO:0000256" key="5">
    <source>
        <dbReference type="ARBA" id="ARBA00022676"/>
    </source>
</evidence>
<reference evidence="14 15" key="1">
    <citation type="journal article" date="2016" name="Environ. Microbiol.">
        <title>Genomic resolution of a cold subsurface aquifer community provides metabolic insights for novel microbes adapted to high CO concentrations.</title>
        <authorList>
            <person name="Probst A.J."/>
            <person name="Castelle C.J."/>
            <person name="Singh A."/>
            <person name="Brown C.T."/>
            <person name="Anantharaman K."/>
            <person name="Sharon I."/>
            <person name="Hug L.A."/>
            <person name="Burstein D."/>
            <person name="Emerson J.B."/>
            <person name="Thomas B.C."/>
            <person name="Banfield J.F."/>
        </authorList>
    </citation>
    <scope>NUCLEOTIDE SEQUENCE [LARGE SCALE GENOMIC DNA]</scope>
    <source>
        <strain evidence="14">CG2_30_44_31</strain>
    </source>
</reference>
<proteinExistence type="inferred from homology"/>
<keyword evidence="7" id="KW-0812">Transmembrane</keyword>
<dbReference type="GO" id="GO:0004581">
    <property type="term" value="F:dolichyl-phosphate beta-glucosyltransferase activity"/>
    <property type="evidence" value="ECO:0007669"/>
    <property type="project" value="UniProtKB-EC"/>
</dbReference>
<evidence type="ECO:0000256" key="1">
    <source>
        <dbReference type="ARBA" id="ARBA00004389"/>
    </source>
</evidence>
<name>A0A1J5AZD1_9BACT</name>
<evidence type="ECO:0000256" key="9">
    <source>
        <dbReference type="ARBA" id="ARBA00022968"/>
    </source>
</evidence>
<gene>
    <name evidence="14" type="ORF">AUK18_01115</name>
</gene>
<evidence type="ECO:0000256" key="12">
    <source>
        <dbReference type="ARBA" id="ARBA00045097"/>
    </source>
</evidence>
<dbReference type="InterPro" id="IPR035518">
    <property type="entry name" value="DPG_synthase"/>
</dbReference>
<organism evidence="14 15">
    <name type="scientific">Candidatus Beckwithbacteria bacterium CG2_30_44_31</name>
    <dbReference type="NCBI Taxonomy" id="1805035"/>
    <lineage>
        <taxon>Bacteria</taxon>
        <taxon>Candidatus Beckwithiibacteriota</taxon>
    </lineage>
</organism>
<protein>
    <recommendedName>
        <fullName evidence="4">dolichyl-phosphate beta-glucosyltransferase</fullName>
        <ecNumber evidence="4">2.4.1.117</ecNumber>
    </recommendedName>
</protein>
<keyword evidence="5" id="KW-0328">Glycosyltransferase</keyword>
<dbReference type="EC" id="2.4.1.117" evidence="4"/>
<evidence type="ECO:0000256" key="7">
    <source>
        <dbReference type="ARBA" id="ARBA00022692"/>
    </source>
</evidence>
<keyword evidence="9" id="KW-0735">Signal-anchor</keyword>
<dbReference type="InterPro" id="IPR001173">
    <property type="entry name" value="Glyco_trans_2-like"/>
</dbReference>
<evidence type="ECO:0000256" key="10">
    <source>
        <dbReference type="ARBA" id="ARBA00022989"/>
    </source>
</evidence>
<evidence type="ECO:0000256" key="4">
    <source>
        <dbReference type="ARBA" id="ARBA00012583"/>
    </source>
</evidence>
<evidence type="ECO:0000256" key="11">
    <source>
        <dbReference type="ARBA" id="ARBA00023136"/>
    </source>
</evidence>
<evidence type="ECO:0000313" key="15">
    <source>
        <dbReference type="Proteomes" id="UP000183605"/>
    </source>
</evidence>
<dbReference type="Gene3D" id="3.90.550.10">
    <property type="entry name" value="Spore Coat Polysaccharide Biosynthesis Protein SpsA, Chain A"/>
    <property type="match status" value="1"/>
</dbReference>
<dbReference type="PANTHER" id="PTHR10859">
    <property type="entry name" value="GLYCOSYL TRANSFERASE"/>
    <property type="match status" value="1"/>
</dbReference>
<keyword evidence="10" id="KW-1133">Transmembrane helix</keyword>
<comment type="caution">
    <text evidence="14">The sequence shown here is derived from an EMBL/GenBank/DDBJ whole genome shotgun (WGS) entry which is preliminary data.</text>
</comment>
<comment type="pathway">
    <text evidence="2">Protein modification; protein glycosylation.</text>
</comment>
<feature type="domain" description="Glycosyltransferase 2-like" evidence="13">
    <location>
        <begin position="8"/>
        <end position="172"/>
    </location>
</feature>
<evidence type="ECO:0000256" key="6">
    <source>
        <dbReference type="ARBA" id="ARBA00022679"/>
    </source>
</evidence>
<sequence length="232" mass="27024">MQFPENLSIVIPVYNEEKRLKKAFKIIEKWHRQQLNWEFILVNDGSSDGTEKIIKKFSFVKLISYSKNQGKGYALKQGVLKATQSLTLLCDVDFSTPLTELSLFYPFIAKGADLVIGSRKASGAKIIKHQPWWREYLGRQFTNLSKLWLGLKVSDVTCGFKLFKTPVAKKLFKQQKIKRWSYDAEILFLAKKLGYQIIEVPVVWQNDEQTKVSVLKDIWQSIIDLIRIRMFQ</sequence>
<accession>A0A1J5AZD1</accession>
<comment type="subcellular location">
    <subcellularLocation>
        <location evidence="1">Endoplasmic reticulum membrane</location>
        <topology evidence="1">Single-pass membrane protein</topology>
    </subcellularLocation>
</comment>
<dbReference type="CDD" id="cd04188">
    <property type="entry name" value="DPG_synthase"/>
    <property type="match status" value="1"/>
</dbReference>
<evidence type="ECO:0000313" key="14">
    <source>
        <dbReference type="EMBL" id="OIP03892.1"/>
    </source>
</evidence>
<dbReference type="SUPFAM" id="SSF53448">
    <property type="entry name" value="Nucleotide-diphospho-sugar transferases"/>
    <property type="match status" value="1"/>
</dbReference>
<dbReference type="PANTHER" id="PTHR10859:SF91">
    <property type="entry name" value="DOLICHYL-PHOSPHATE BETA-GLUCOSYLTRANSFERASE"/>
    <property type="match status" value="1"/>
</dbReference>
<evidence type="ECO:0000256" key="8">
    <source>
        <dbReference type="ARBA" id="ARBA00022824"/>
    </source>
</evidence>
<evidence type="ECO:0000259" key="13">
    <source>
        <dbReference type="Pfam" id="PF00535"/>
    </source>
</evidence>
<dbReference type="EMBL" id="MNXQ01000021">
    <property type="protein sequence ID" value="OIP03892.1"/>
    <property type="molecule type" value="Genomic_DNA"/>
</dbReference>
<comment type="similarity">
    <text evidence="3">Belongs to the glycosyltransferase 2 family.</text>
</comment>
<comment type="catalytic activity">
    <reaction evidence="12">
        <text>a di-trans,poly-cis-dolichyl phosphate + UDP-alpha-D-glucose = a di-trans,poly-cis-dolichyl beta-D-glucosyl phosphate + UDP</text>
        <dbReference type="Rhea" id="RHEA:15401"/>
        <dbReference type="Rhea" id="RHEA-COMP:19498"/>
        <dbReference type="Rhea" id="RHEA-COMP:19502"/>
        <dbReference type="ChEBI" id="CHEBI:57525"/>
        <dbReference type="ChEBI" id="CHEBI:57683"/>
        <dbReference type="ChEBI" id="CHEBI:58223"/>
        <dbReference type="ChEBI" id="CHEBI:58885"/>
        <dbReference type="EC" id="2.4.1.117"/>
    </reaction>
    <physiologicalReaction direction="left-to-right" evidence="12">
        <dbReference type="Rhea" id="RHEA:15402"/>
    </physiologicalReaction>
</comment>
<dbReference type="GO" id="GO:0006487">
    <property type="term" value="P:protein N-linked glycosylation"/>
    <property type="evidence" value="ECO:0007669"/>
    <property type="project" value="TreeGrafter"/>
</dbReference>
<keyword evidence="8" id="KW-0256">Endoplasmic reticulum</keyword>
<evidence type="ECO:0000256" key="2">
    <source>
        <dbReference type="ARBA" id="ARBA00004922"/>
    </source>
</evidence>
<dbReference type="AlphaFoldDB" id="A0A1J5AZD1"/>
<keyword evidence="6" id="KW-0808">Transferase</keyword>
<dbReference type="InterPro" id="IPR029044">
    <property type="entry name" value="Nucleotide-diphossugar_trans"/>
</dbReference>